<keyword evidence="5" id="KW-1185">Reference proteome</keyword>
<proteinExistence type="predicted"/>
<evidence type="ECO:0000256" key="1">
    <source>
        <dbReference type="ARBA" id="ARBA00023125"/>
    </source>
</evidence>
<dbReference type="STRING" id="742767.HMPREF9456_02754"/>
<dbReference type="Pfam" id="PF00440">
    <property type="entry name" value="TetR_N"/>
    <property type="match status" value="1"/>
</dbReference>
<dbReference type="PRINTS" id="PR00455">
    <property type="entry name" value="HTHTETR"/>
</dbReference>
<evidence type="ECO:0000259" key="3">
    <source>
        <dbReference type="PROSITE" id="PS50977"/>
    </source>
</evidence>
<reference evidence="4 5" key="1">
    <citation type="submission" date="2011-04" db="EMBL/GenBank/DDBJ databases">
        <title>The Genome Sequence of Dysgonomonas mossii DSM 22836.</title>
        <authorList>
            <consortium name="The Broad Institute Genome Sequencing Platform"/>
            <person name="Earl A."/>
            <person name="Ward D."/>
            <person name="Feldgarden M."/>
            <person name="Gevers D."/>
            <person name="Pudlo N."/>
            <person name="Martens E."/>
            <person name="Allen-Vercoe E."/>
            <person name="Young S.K."/>
            <person name="Zeng Q."/>
            <person name="Gargeya S."/>
            <person name="Fitzgerald M."/>
            <person name="Haas B."/>
            <person name="Abouelleil A."/>
            <person name="Alvarado L."/>
            <person name="Arachchi H.M."/>
            <person name="Berlin A."/>
            <person name="Brown A."/>
            <person name="Chapman S.B."/>
            <person name="Chen Z."/>
            <person name="Dunbar C."/>
            <person name="Freedman E."/>
            <person name="Gearin G."/>
            <person name="Gellesch M."/>
            <person name="Goldberg J."/>
            <person name="Griggs A."/>
            <person name="Gujja S."/>
            <person name="Heiman D."/>
            <person name="Howarth C."/>
            <person name="Larson L."/>
            <person name="Lui A."/>
            <person name="MacDonald P.J.P."/>
            <person name="Mehta T."/>
            <person name="Montmayeur A."/>
            <person name="Murphy C."/>
            <person name="Neiman D."/>
            <person name="Pearson M."/>
            <person name="Priest M."/>
            <person name="Roberts A."/>
            <person name="Saif S."/>
            <person name="Shea T."/>
            <person name="Shenoy N."/>
            <person name="Sisk P."/>
            <person name="Stolte C."/>
            <person name="Sykes S."/>
            <person name="Yandava C."/>
            <person name="Wortman J."/>
            <person name="Nusbaum C."/>
            <person name="Birren B."/>
        </authorList>
    </citation>
    <scope>NUCLEOTIDE SEQUENCE [LARGE SCALE GENOMIC DNA]</scope>
    <source>
        <strain evidence="4 5">DSM 22836</strain>
    </source>
</reference>
<dbReference type="AlphaFoldDB" id="F8X3C6"/>
<organism evidence="4 5">
    <name type="scientific">Dysgonomonas mossii DSM 22836</name>
    <dbReference type="NCBI Taxonomy" id="742767"/>
    <lineage>
        <taxon>Bacteria</taxon>
        <taxon>Pseudomonadati</taxon>
        <taxon>Bacteroidota</taxon>
        <taxon>Bacteroidia</taxon>
        <taxon>Bacteroidales</taxon>
        <taxon>Dysgonomonadaceae</taxon>
        <taxon>Dysgonomonas</taxon>
    </lineage>
</organism>
<keyword evidence="1 2" id="KW-0238">DNA-binding</keyword>
<dbReference type="PROSITE" id="PS50977">
    <property type="entry name" value="HTH_TETR_2"/>
    <property type="match status" value="1"/>
</dbReference>
<dbReference type="Gene3D" id="1.10.357.10">
    <property type="entry name" value="Tetracycline Repressor, domain 2"/>
    <property type="match status" value="1"/>
</dbReference>
<dbReference type="SUPFAM" id="SSF46689">
    <property type="entry name" value="Homeodomain-like"/>
    <property type="match status" value="1"/>
</dbReference>
<evidence type="ECO:0000313" key="4">
    <source>
        <dbReference type="EMBL" id="EGK05553.1"/>
    </source>
</evidence>
<dbReference type="eggNOG" id="COG1309">
    <property type="taxonomic scope" value="Bacteria"/>
</dbReference>
<dbReference type="PANTHER" id="PTHR30055">
    <property type="entry name" value="HTH-TYPE TRANSCRIPTIONAL REGULATOR RUTR"/>
    <property type="match status" value="1"/>
</dbReference>
<dbReference type="InterPro" id="IPR009057">
    <property type="entry name" value="Homeodomain-like_sf"/>
</dbReference>
<name>F8X3C6_9BACT</name>
<dbReference type="GO" id="GO:0003677">
    <property type="term" value="F:DNA binding"/>
    <property type="evidence" value="ECO:0007669"/>
    <property type="project" value="UniProtKB-UniRule"/>
</dbReference>
<dbReference type="EMBL" id="ADLW01000014">
    <property type="protein sequence ID" value="EGK05553.1"/>
    <property type="molecule type" value="Genomic_DNA"/>
</dbReference>
<feature type="DNA-binding region" description="H-T-H motif" evidence="2">
    <location>
        <begin position="29"/>
        <end position="48"/>
    </location>
</feature>
<dbReference type="RefSeq" id="WP_006844119.1">
    <property type="nucleotide sequence ID" value="NZ_AQWJ01000004.1"/>
</dbReference>
<dbReference type="GeneID" id="78083376"/>
<feature type="domain" description="HTH tetR-type" evidence="3">
    <location>
        <begin position="6"/>
        <end position="66"/>
    </location>
</feature>
<dbReference type="Proteomes" id="UP000006420">
    <property type="component" value="Unassembled WGS sequence"/>
</dbReference>
<sequence length="82" mass="9587">MRVLKDDKYRSIIGSARKEFILRGFKDASMRTIAKDANVGLSNIYNYFKNKDEIFLEIVSPATDDLFAFVKDKHTEKYIDFN</sequence>
<gene>
    <name evidence="4" type="ORF">HMPREF9456_02754</name>
</gene>
<dbReference type="InterPro" id="IPR001647">
    <property type="entry name" value="HTH_TetR"/>
</dbReference>
<comment type="caution">
    <text evidence="4">The sequence shown here is derived from an EMBL/GenBank/DDBJ whole genome shotgun (WGS) entry which is preliminary data.</text>
</comment>
<dbReference type="InterPro" id="IPR050109">
    <property type="entry name" value="HTH-type_TetR-like_transc_reg"/>
</dbReference>
<evidence type="ECO:0000313" key="5">
    <source>
        <dbReference type="Proteomes" id="UP000006420"/>
    </source>
</evidence>
<protein>
    <recommendedName>
        <fullName evidence="3">HTH tetR-type domain-containing protein</fullName>
    </recommendedName>
</protein>
<evidence type="ECO:0000256" key="2">
    <source>
        <dbReference type="PROSITE-ProRule" id="PRU00335"/>
    </source>
</evidence>
<dbReference type="OrthoDB" id="6430772at2"/>
<accession>F8X3C6</accession>
<dbReference type="HOGENOM" id="CLU_2552871_0_0_10"/>